<evidence type="ECO:0000313" key="3">
    <source>
        <dbReference type="Proteomes" id="UP000028725"/>
    </source>
</evidence>
<dbReference type="Proteomes" id="UP000028725">
    <property type="component" value="Unassembled WGS sequence"/>
</dbReference>
<evidence type="ECO:0000313" key="2">
    <source>
        <dbReference type="EMBL" id="KFE66468.1"/>
    </source>
</evidence>
<keyword evidence="3" id="KW-1185">Reference proteome</keyword>
<feature type="compositionally biased region" description="Polar residues" evidence="1">
    <location>
        <begin position="371"/>
        <end position="382"/>
    </location>
</feature>
<sequence length="519" mass="55359">MIILGAVSLLVLALIVFITFNVTIAVQQRIKLQNYADSKAFSMAVAEARTLNYLAYTNRAIASAYVGMANVHAYMSEAAMLADLKLGGATIMSAIAGQEYNLCMCCCTPFGCAPCCFNHCIDAFEAEMNALGLTIDWISGDMAGKLSQLDGPASNATNALNNHINQMRISQTAARTAVVALLTSGTFGDLKKSNMQKADTVTQDDTMLSAANLQQWNRAFNSNTNQKKQIMTEVVNASRQDFAWNRSGPMGAPITPMLFPQLSQRVKSSTIWMGPTGTWTITQTPDVSFLAGGRTGAAAGAFGMAFTGDVGANQAGAVISSFDWGNLAGQWKHGASTSTLPMLGPISPGNLSSGQSGNTHSGGFLGDIFNNPHSGSNHGQNLDFSRFQEFAPSGSFPFNQPAVYAGASTDARVNEYGQRGPWEVAKDQSGTVKVTNVGPQEAKLTLSNNNRSKAFSKAMVYYHRIGDWSDYPNMFNPFWRAKLQPITTQEIGMVMAVDSNAGQVVGGAMGVNKSAVNVE</sequence>
<accession>A0A085WFK5</accession>
<evidence type="ECO:0000256" key="1">
    <source>
        <dbReference type="SAM" id="MobiDB-lite"/>
    </source>
</evidence>
<name>A0A085WFK5_9BACT</name>
<organism evidence="2 3">
    <name type="scientific">Hyalangium minutum</name>
    <dbReference type="NCBI Taxonomy" id="394096"/>
    <lineage>
        <taxon>Bacteria</taxon>
        <taxon>Pseudomonadati</taxon>
        <taxon>Myxococcota</taxon>
        <taxon>Myxococcia</taxon>
        <taxon>Myxococcales</taxon>
        <taxon>Cystobacterineae</taxon>
        <taxon>Archangiaceae</taxon>
        <taxon>Hyalangium</taxon>
    </lineage>
</organism>
<dbReference type="STRING" id="394096.DB31_0941"/>
<feature type="region of interest" description="Disordered" evidence="1">
    <location>
        <begin position="362"/>
        <end position="382"/>
    </location>
</feature>
<proteinExistence type="predicted"/>
<protein>
    <submittedName>
        <fullName evidence="2">Uncharacterized protein</fullName>
    </submittedName>
</protein>
<reference evidence="2 3" key="1">
    <citation type="submission" date="2014-04" db="EMBL/GenBank/DDBJ databases">
        <title>Genome assembly of Hyalangium minutum DSM 14724.</title>
        <authorList>
            <person name="Sharma G."/>
            <person name="Subramanian S."/>
        </authorList>
    </citation>
    <scope>NUCLEOTIDE SEQUENCE [LARGE SCALE GENOMIC DNA]</scope>
    <source>
        <strain evidence="2 3">DSM 14724</strain>
    </source>
</reference>
<dbReference type="EMBL" id="JMCB01000010">
    <property type="protein sequence ID" value="KFE66468.1"/>
    <property type="molecule type" value="Genomic_DNA"/>
</dbReference>
<gene>
    <name evidence="2" type="ORF">DB31_0941</name>
</gene>
<dbReference type="AlphaFoldDB" id="A0A085WFK5"/>
<comment type="caution">
    <text evidence="2">The sequence shown here is derived from an EMBL/GenBank/DDBJ whole genome shotgun (WGS) entry which is preliminary data.</text>
</comment>